<dbReference type="GO" id="GO:0046556">
    <property type="term" value="F:alpha-L-arabinofuranosidase activity"/>
    <property type="evidence" value="ECO:0007669"/>
    <property type="project" value="UniProtKB-EC"/>
</dbReference>
<dbReference type="Pfam" id="PF06964">
    <property type="entry name" value="Alpha-L-AF_C"/>
    <property type="match status" value="1"/>
</dbReference>
<dbReference type="InterPro" id="IPR051563">
    <property type="entry name" value="Glycosyl_Hydrolase_51"/>
</dbReference>
<feature type="non-terminal residue" evidence="8">
    <location>
        <position position="511"/>
    </location>
</feature>
<evidence type="ECO:0000256" key="1">
    <source>
        <dbReference type="ARBA" id="ARBA00001462"/>
    </source>
</evidence>
<sequence length="511" mass="56884">FWQDIVEGKSYKLIFYIRSVGPVDLRVSLASADGSLILASNNVKSSSGFQKWSKVNINFKARESDTKARLQFMLTKETTVWLDQVSLMPRDTHKEHGFRSDLFDRVNSLKPKFLRFPGGCFVEGQTMKNAVRWKETIGPWEERPGHYGDVWGYWTDDGIGHLEFLQLAEDLGALPVWVFNNGNLSDEVDLSLIGPFIQDALDGIEFARGDHNTKWGKARADLGHPEPFDLRYVAIGNEECWLPHYSGTSFFYAAIKKAYPDIKIISNCDFSSNHFDHPADLYDFHIYTSGKGMFDAAHHFDGQPAATGPKAFVSEYAVYEGDGGNGTLLGALGEAAFLIGLENNCQVVELASYAPLFVNANDRKWTPDAIVFDTYQSYGTPSYWMQHFFIESSGASLLKSSLDSNPSVISNAIGWTDENGKQHIKIKVVNFGSSRVDFNVRIKGLKNSSRSVSVDVIRTVLTSSSVVDENTFVSPEKVVPVKSSSQEMATGSDWTLEDVLSPISFTSFDLA</sequence>
<dbReference type="InterPro" id="IPR010720">
    <property type="entry name" value="Alpha-L-AF_C"/>
</dbReference>
<keyword evidence="9" id="KW-1185">Reference proteome</keyword>
<evidence type="ECO:0000256" key="3">
    <source>
        <dbReference type="ARBA" id="ARBA00012670"/>
    </source>
</evidence>
<evidence type="ECO:0000313" key="9">
    <source>
        <dbReference type="Proteomes" id="UP000015453"/>
    </source>
</evidence>
<accession>S8CSE8</accession>
<keyword evidence="4" id="KW-0732">Signal</keyword>
<dbReference type="SUPFAM" id="SSF51445">
    <property type="entry name" value="(Trans)glycosidases"/>
    <property type="match status" value="1"/>
</dbReference>
<dbReference type="PANTHER" id="PTHR31776">
    <property type="entry name" value="ALPHA-L-ARABINOFURANOSIDASE 1"/>
    <property type="match status" value="1"/>
</dbReference>
<evidence type="ECO:0000313" key="8">
    <source>
        <dbReference type="EMBL" id="EPS67801.1"/>
    </source>
</evidence>
<dbReference type="InterPro" id="IPR017853">
    <property type="entry name" value="GH"/>
</dbReference>
<dbReference type="InterPro" id="IPR008979">
    <property type="entry name" value="Galactose-bd-like_sf"/>
</dbReference>
<proteinExistence type="inferred from homology"/>
<dbReference type="InterPro" id="IPR055235">
    <property type="entry name" value="ASD1_cat"/>
</dbReference>
<dbReference type="SMART" id="SM00813">
    <property type="entry name" value="Alpha-L-AF_C"/>
    <property type="match status" value="1"/>
</dbReference>
<dbReference type="OrthoDB" id="406864at2759"/>
<feature type="non-terminal residue" evidence="8">
    <location>
        <position position="1"/>
    </location>
</feature>
<dbReference type="EC" id="3.2.1.55" evidence="3"/>
<dbReference type="FunFam" id="3.20.20.80:FF:000025">
    <property type="entry name" value="Alpha-L-arabinofuranosidase 1"/>
    <property type="match status" value="1"/>
</dbReference>
<evidence type="ECO:0000256" key="5">
    <source>
        <dbReference type="ARBA" id="ARBA00022801"/>
    </source>
</evidence>
<dbReference type="PANTHER" id="PTHR31776:SF0">
    <property type="entry name" value="ALPHA-L-ARABINOFURANOSIDASE 1"/>
    <property type="match status" value="1"/>
</dbReference>
<comment type="similarity">
    <text evidence="2">Belongs to the glycosyl hydrolase 51 family.</text>
</comment>
<comment type="caution">
    <text evidence="8">The sequence shown here is derived from an EMBL/GenBank/DDBJ whole genome shotgun (WGS) entry which is preliminary data.</text>
</comment>
<dbReference type="Proteomes" id="UP000015453">
    <property type="component" value="Unassembled WGS sequence"/>
</dbReference>
<dbReference type="GO" id="GO:0046373">
    <property type="term" value="P:L-arabinose metabolic process"/>
    <property type="evidence" value="ECO:0007669"/>
    <property type="project" value="InterPro"/>
</dbReference>
<evidence type="ECO:0000256" key="2">
    <source>
        <dbReference type="ARBA" id="ARBA00007186"/>
    </source>
</evidence>
<dbReference type="Pfam" id="PF22848">
    <property type="entry name" value="ASD1_dom"/>
    <property type="match status" value="1"/>
</dbReference>
<dbReference type="Gene3D" id="3.20.20.80">
    <property type="entry name" value="Glycosidases"/>
    <property type="match status" value="1"/>
</dbReference>
<evidence type="ECO:0000259" key="7">
    <source>
        <dbReference type="SMART" id="SM00813"/>
    </source>
</evidence>
<organism evidence="8 9">
    <name type="scientific">Genlisea aurea</name>
    <dbReference type="NCBI Taxonomy" id="192259"/>
    <lineage>
        <taxon>Eukaryota</taxon>
        <taxon>Viridiplantae</taxon>
        <taxon>Streptophyta</taxon>
        <taxon>Embryophyta</taxon>
        <taxon>Tracheophyta</taxon>
        <taxon>Spermatophyta</taxon>
        <taxon>Magnoliopsida</taxon>
        <taxon>eudicotyledons</taxon>
        <taxon>Gunneridae</taxon>
        <taxon>Pentapetalae</taxon>
        <taxon>asterids</taxon>
        <taxon>lamiids</taxon>
        <taxon>Lamiales</taxon>
        <taxon>Lentibulariaceae</taxon>
        <taxon>Genlisea</taxon>
    </lineage>
</organism>
<dbReference type="AlphaFoldDB" id="S8CSE8"/>
<dbReference type="Gene3D" id="2.60.40.1180">
    <property type="entry name" value="Golgi alpha-mannosidase II"/>
    <property type="match status" value="1"/>
</dbReference>
<dbReference type="SUPFAM" id="SSF49785">
    <property type="entry name" value="Galactose-binding domain-like"/>
    <property type="match status" value="1"/>
</dbReference>
<dbReference type="Gene3D" id="2.60.120.260">
    <property type="entry name" value="Galactose-binding domain-like"/>
    <property type="match status" value="1"/>
</dbReference>
<evidence type="ECO:0000256" key="6">
    <source>
        <dbReference type="ARBA" id="ARBA00023180"/>
    </source>
</evidence>
<name>S8CSE8_9LAMI</name>
<keyword evidence="6" id="KW-0325">Glycoprotein</keyword>
<reference evidence="8 9" key="1">
    <citation type="journal article" date="2013" name="BMC Genomics">
        <title>The miniature genome of a carnivorous plant Genlisea aurea contains a low number of genes and short non-coding sequences.</title>
        <authorList>
            <person name="Leushkin E.V."/>
            <person name="Sutormin R.A."/>
            <person name="Nabieva E.R."/>
            <person name="Penin A.A."/>
            <person name="Kondrashov A.S."/>
            <person name="Logacheva M.D."/>
        </authorList>
    </citation>
    <scope>NUCLEOTIDE SEQUENCE [LARGE SCALE GENOMIC DNA]</scope>
</reference>
<comment type="catalytic activity">
    <reaction evidence="1">
        <text>Hydrolysis of terminal non-reducing alpha-L-arabinofuranoside residues in alpha-L-arabinosides.</text>
        <dbReference type="EC" id="3.2.1.55"/>
    </reaction>
</comment>
<feature type="domain" description="Alpha-L-arabinofuranosidase C-terminal" evidence="7">
    <location>
        <begin position="314"/>
        <end position="504"/>
    </location>
</feature>
<evidence type="ECO:0000256" key="4">
    <source>
        <dbReference type="ARBA" id="ARBA00022729"/>
    </source>
</evidence>
<dbReference type="EMBL" id="AUSU01002918">
    <property type="protein sequence ID" value="EPS67801.1"/>
    <property type="molecule type" value="Genomic_DNA"/>
</dbReference>
<gene>
    <name evidence="8" type="ORF">M569_06974</name>
</gene>
<keyword evidence="5" id="KW-0378">Hydrolase</keyword>
<protein>
    <recommendedName>
        <fullName evidence="3">non-reducing end alpha-L-arabinofuranosidase</fullName>
        <ecNumber evidence="3">3.2.1.55</ecNumber>
    </recommendedName>
</protein>
<dbReference type="InterPro" id="IPR013780">
    <property type="entry name" value="Glyco_hydro_b"/>
</dbReference>